<protein>
    <submittedName>
        <fullName evidence="2">Lipocalin family protein</fullName>
    </submittedName>
</protein>
<reference evidence="3" key="1">
    <citation type="journal article" date="2019" name="Int. J. Syst. Evol. Microbiol.">
        <title>The Global Catalogue of Microorganisms (GCM) 10K type strain sequencing project: providing services to taxonomists for standard genome sequencing and annotation.</title>
        <authorList>
            <consortium name="The Broad Institute Genomics Platform"/>
            <consortium name="The Broad Institute Genome Sequencing Center for Infectious Disease"/>
            <person name="Wu L."/>
            <person name="Ma J."/>
        </authorList>
    </citation>
    <scope>NUCLEOTIDE SEQUENCE [LARGE SCALE GENOMIC DNA]</scope>
    <source>
        <strain evidence="3">CGMCC 1.16306</strain>
    </source>
</reference>
<dbReference type="Pfam" id="PF13648">
    <property type="entry name" value="Lipocalin_4"/>
    <property type="match status" value="1"/>
</dbReference>
<organism evidence="2 3">
    <name type="scientific">Jejudonia soesokkakensis</name>
    <dbReference type="NCBI Taxonomy" id="1323432"/>
    <lineage>
        <taxon>Bacteria</taxon>
        <taxon>Pseudomonadati</taxon>
        <taxon>Bacteroidota</taxon>
        <taxon>Flavobacteriia</taxon>
        <taxon>Flavobacteriales</taxon>
        <taxon>Flavobacteriaceae</taxon>
        <taxon>Jejudonia</taxon>
    </lineage>
</organism>
<name>A0ABW2MSD8_9FLAO</name>
<evidence type="ECO:0000313" key="3">
    <source>
        <dbReference type="Proteomes" id="UP001596415"/>
    </source>
</evidence>
<dbReference type="Proteomes" id="UP001596415">
    <property type="component" value="Unassembled WGS sequence"/>
</dbReference>
<accession>A0ABW2MSD8</accession>
<proteinExistence type="predicted"/>
<dbReference type="InterPro" id="IPR024311">
    <property type="entry name" value="Lipocalin-like"/>
</dbReference>
<comment type="caution">
    <text evidence="2">The sequence shown here is derived from an EMBL/GenBank/DDBJ whole genome shotgun (WGS) entry which is preliminary data.</text>
</comment>
<evidence type="ECO:0000259" key="1">
    <source>
        <dbReference type="Pfam" id="PF13648"/>
    </source>
</evidence>
<dbReference type="RefSeq" id="WP_380215672.1">
    <property type="nucleotide sequence ID" value="NZ_JBHTBN010000001.1"/>
</dbReference>
<dbReference type="EMBL" id="JBHTBN010000001">
    <property type="protein sequence ID" value="MFC7356179.1"/>
    <property type="molecule type" value="Genomic_DNA"/>
</dbReference>
<feature type="domain" description="Lipocalin-like" evidence="1">
    <location>
        <begin position="34"/>
        <end position="114"/>
    </location>
</feature>
<gene>
    <name evidence="2" type="ORF">ACFQO1_00645</name>
</gene>
<dbReference type="PROSITE" id="PS51257">
    <property type="entry name" value="PROKAR_LIPOPROTEIN"/>
    <property type="match status" value="1"/>
</dbReference>
<evidence type="ECO:0000313" key="2">
    <source>
        <dbReference type="EMBL" id="MFC7356179.1"/>
    </source>
</evidence>
<sequence length="135" mass="15665">MKTILNISLILSVFILFSCNKDDSKDENNNIELIVGEWQLDKRFFLGKDGSVTEVELDPCDQFTTLTFNDDFTYFYTLRTGTNCEANNDRSGVYEFIEENRIILEGNTFAIYTIRGTVLDANYQESFFSEEFIKL</sequence>
<keyword evidence="3" id="KW-1185">Reference proteome</keyword>